<dbReference type="Pfam" id="PF21114">
    <property type="entry name" value="DDR1-2_DS-like"/>
    <property type="match status" value="1"/>
</dbReference>
<evidence type="ECO:0000313" key="9">
    <source>
        <dbReference type="EMBL" id="KAK6628662.1"/>
    </source>
</evidence>
<name>A0AAN8PME9_POLSC</name>
<dbReference type="AlphaFoldDB" id="A0AAN8PME9"/>
<keyword evidence="5" id="KW-0472">Membrane</keyword>
<comment type="caution">
    <text evidence="9">The sequence shown here is derived from an EMBL/GenBank/DDBJ whole genome shotgun (WGS) entry which is preliminary data.</text>
</comment>
<dbReference type="GO" id="GO:0016020">
    <property type="term" value="C:membrane"/>
    <property type="evidence" value="ECO:0007669"/>
    <property type="project" value="UniProtKB-SubCell"/>
</dbReference>
<comment type="subcellular location">
    <subcellularLocation>
        <location evidence="1">Membrane</location>
        <topology evidence="1">Single-pass type I membrane protein</topology>
    </subcellularLocation>
</comment>
<evidence type="ECO:0000256" key="4">
    <source>
        <dbReference type="ARBA" id="ARBA00022989"/>
    </source>
</evidence>
<keyword evidence="7" id="KW-0325">Glycoprotein</keyword>
<evidence type="ECO:0000256" key="6">
    <source>
        <dbReference type="ARBA" id="ARBA00023157"/>
    </source>
</evidence>
<evidence type="ECO:0000313" key="10">
    <source>
        <dbReference type="Proteomes" id="UP001372834"/>
    </source>
</evidence>
<evidence type="ECO:0000256" key="5">
    <source>
        <dbReference type="ARBA" id="ARBA00023136"/>
    </source>
</evidence>
<evidence type="ECO:0000256" key="1">
    <source>
        <dbReference type="ARBA" id="ARBA00004479"/>
    </source>
</evidence>
<evidence type="ECO:0000256" key="7">
    <source>
        <dbReference type="ARBA" id="ARBA00023180"/>
    </source>
</evidence>
<dbReference type="Proteomes" id="UP001372834">
    <property type="component" value="Unassembled WGS sequence"/>
</dbReference>
<dbReference type="EMBL" id="JAWJWE010000036">
    <property type="protein sequence ID" value="KAK6628662.1"/>
    <property type="molecule type" value="Genomic_DNA"/>
</dbReference>
<protein>
    <recommendedName>
        <fullName evidence="8">Discoidin domain-containing protein</fullName>
    </recommendedName>
</protein>
<sequence>MEEKLFRIDVEGPDTFSRGSTRRSALTDLPSASPTIPLFYFHLYHHVIRYEAPASVGEKKLEDLSYDGTISNGQMKGGLGQLVDGLYGEDVFDPRDPSDAGSRWIGWLNESLPGQQLDITFEFDSPREFSFAHVYVNNMFTRSVQVFSSAMVFFSLDGVRYQPTPVRMTMEPDLSRESARNVSIPLENRVGKFVKIQFGFLAHWILISEISFESGEFQ</sequence>
<keyword evidence="4" id="KW-1133">Transmembrane helix</keyword>
<keyword evidence="3" id="KW-0732">Signal</keyword>
<organism evidence="9 10">
    <name type="scientific">Polyplax serrata</name>
    <name type="common">Common mouse louse</name>
    <dbReference type="NCBI Taxonomy" id="468196"/>
    <lineage>
        <taxon>Eukaryota</taxon>
        <taxon>Metazoa</taxon>
        <taxon>Ecdysozoa</taxon>
        <taxon>Arthropoda</taxon>
        <taxon>Hexapoda</taxon>
        <taxon>Insecta</taxon>
        <taxon>Pterygota</taxon>
        <taxon>Neoptera</taxon>
        <taxon>Paraneoptera</taxon>
        <taxon>Psocodea</taxon>
        <taxon>Troctomorpha</taxon>
        <taxon>Phthiraptera</taxon>
        <taxon>Anoplura</taxon>
        <taxon>Polyplacidae</taxon>
        <taxon>Polyplax</taxon>
    </lineage>
</organism>
<proteinExistence type="predicted"/>
<evidence type="ECO:0000259" key="8">
    <source>
        <dbReference type="Pfam" id="PF21114"/>
    </source>
</evidence>
<dbReference type="InterPro" id="IPR048525">
    <property type="entry name" value="DDR1-2_DS-like"/>
</dbReference>
<reference evidence="9 10" key="1">
    <citation type="submission" date="2023-10" db="EMBL/GenBank/DDBJ databases">
        <title>Genomes of two closely related lineages of the louse Polyplax serrata with different host specificities.</title>
        <authorList>
            <person name="Martinu J."/>
            <person name="Tarabai H."/>
            <person name="Stefka J."/>
            <person name="Hypsa V."/>
        </authorList>
    </citation>
    <scope>NUCLEOTIDE SEQUENCE [LARGE SCALE GENOMIC DNA]</scope>
    <source>
        <strain evidence="9">HR10_N</strain>
    </source>
</reference>
<evidence type="ECO:0000256" key="3">
    <source>
        <dbReference type="ARBA" id="ARBA00022729"/>
    </source>
</evidence>
<gene>
    <name evidence="9" type="ORF">RUM43_002477</name>
</gene>
<keyword evidence="2" id="KW-0812">Transmembrane</keyword>
<feature type="domain" description="Discoidin" evidence="8">
    <location>
        <begin position="58"/>
        <end position="214"/>
    </location>
</feature>
<keyword evidence="6" id="KW-1015">Disulfide bond</keyword>
<dbReference type="Gene3D" id="2.60.120.1190">
    <property type="match status" value="1"/>
</dbReference>
<accession>A0AAN8PME9</accession>
<evidence type="ECO:0000256" key="2">
    <source>
        <dbReference type="ARBA" id="ARBA00022692"/>
    </source>
</evidence>